<dbReference type="SUPFAM" id="SSF53756">
    <property type="entry name" value="UDP-Glycosyltransferase/glycogen phosphorylase"/>
    <property type="match status" value="1"/>
</dbReference>
<evidence type="ECO:0000259" key="7">
    <source>
        <dbReference type="PROSITE" id="PS51294"/>
    </source>
</evidence>
<feature type="domain" description="Myb-like" evidence="6">
    <location>
        <begin position="488"/>
        <end position="556"/>
    </location>
</feature>
<evidence type="ECO:0000313" key="9">
    <source>
        <dbReference type="Proteomes" id="UP001153076"/>
    </source>
</evidence>
<feature type="domain" description="HTH myb-type" evidence="7">
    <location>
        <begin position="444"/>
        <end position="491"/>
    </location>
</feature>
<dbReference type="InterPro" id="IPR001005">
    <property type="entry name" value="SANT/Myb"/>
</dbReference>
<accession>A0A9Q1QGH3</accession>
<protein>
    <submittedName>
        <fullName evidence="8">Uncharacterized protein</fullName>
    </submittedName>
</protein>
<dbReference type="PANTHER" id="PTHR47430">
    <property type="entry name" value="GB|AAC33480.1"/>
    <property type="match status" value="1"/>
</dbReference>
<feature type="compositionally biased region" description="Basic and acidic residues" evidence="5">
    <location>
        <begin position="115"/>
        <end position="127"/>
    </location>
</feature>
<comment type="caution">
    <text evidence="8">The sequence shown here is derived from an EMBL/GenBank/DDBJ whole genome shotgun (WGS) entry which is preliminary data.</text>
</comment>
<dbReference type="InterPro" id="IPR002213">
    <property type="entry name" value="UDP_glucos_trans"/>
</dbReference>
<feature type="compositionally biased region" description="Basic residues" evidence="5">
    <location>
        <begin position="15"/>
        <end position="24"/>
    </location>
</feature>
<evidence type="ECO:0000256" key="1">
    <source>
        <dbReference type="ARBA" id="ARBA00004123"/>
    </source>
</evidence>
<name>A0A9Q1QGH3_9CARY</name>
<dbReference type="PROSITE" id="PS50090">
    <property type="entry name" value="MYB_LIKE"/>
    <property type="match status" value="3"/>
</dbReference>
<evidence type="ECO:0000256" key="2">
    <source>
        <dbReference type="ARBA" id="ARBA00009995"/>
    </source>
</evidence>
<dbReference type="CDD" id="cd03784">
    <property type="entry name" value="GT1_Gtf-like"/>
    <property type="match status" value="1"/>
</dbReference>
<dbReference type="Gene3D" id="1.10.10.60">
    <property type="entry name" value="Homeodomain-like"/>
    <property type="match status" value="2"/>
</dbReference>
<dbReference type="Gene3D" id="3.40.50.2000">
    <property type="entry name" value="Glycogen Phosphorylase B"/>
    <property type="match status" value="2"/>
</dbReference>
<evidence type="ECO:0000313" key="8">
    <source>
        <dbReference type="EMBL" id="KAJ8440939.1"/>
    </source>
</evidence>
<dbReference type="PROSITE" id="PS51294">
    <property type="entry name" value="HTH_MYB"/>
    <property type="match status" value="1"/>
</dbReference>
<dbReference type="AlphaFoldDB" id="A0A9Q1QGH3"/>
<keyword evidence="9" id="KW-1185">Reference proteome</keyword>
<dbReference type="InterPro" id="IPR035595">
    <property type="entry name" value="UDP_glycos_trans_CS"/>
</dbReference>
<feature type="domain" description="Myb-like" evidence="6">
    <location>
        <begin position="438"/>
        <end position="487"/>
    </location>
</feature>
<dbReference type="GO" id="GO:0005634">
    <property type="term" value="C:nucleus"/>
    <property type="evidence" value="ECO:0007669"/>
    <property type="project" value="UniProtKB-SubCell"/>
</dbReference>
<reference evidence="8" key="1">
    <citation type="submission" date="2022-04" db="EMBL/GenBank/DDBJ databases">
        <title>Carnegiea gigantea Genome sequencing and assembly v2.</title>
        <authorList>
            <person name="Copetti D."/>
            <person name="Sanderson M.J."/>
            <person name="Burquez A."/>
            <person name="Wojciechowski M.F."/>
        </authorList>
    </citation>
    <scope>NUCLEOTIDE SEQUENCE</scope>
    <source>
        <strain evidence="8">SGP5-SGP5p</strain>
        <tissue evidence="8">Aerial part</tissue>
    </source>
</reference>
<feature type="domain" description="Myb-like" evidence="6">
    <location>
        <begin position="558"/>
        <end position="611"/>
    </location>
</feature>
<dbReference type="PROSITE" id="PS00375">
    <property type="entry name" value="UDPGT"/>
    <property type="match status" value="1"/>
</dbReference>
<feature type="region of interest" description="Disordered" evidence="5">
    <location>
        <begin position="1"/>
        <end position="136"/>
    </location>
</feature>
<dbReference type="GO" id="GO:0008194">
    <property type="term" value="F:UDP-glycosyltransferase activity"/>
    <property type="evidence" value="ECO:0007669"/>
    <property type="project" value="InterPro"/>
</dbReference>
<evidence type="ECO:0000256" key="5">
    <source>
        <dbReference type="SAM" id="MobiDB-lite"/>
    </source>
</evidence>
<evidence type="ECO:0000259" key="6">
    <source>
        <dbReference type="PROSITE" id="PS50090"/>
    </source>
</evidence>
<gene>
    <name evidence="8" type="ORF">Cgig2_022795</name>
</gene>
<dbReference type="OrthoDB" id="39591at2759"/>
<dbReference type="InterPro" id="IPR017930">
    <property type="entry name" value="Myb_dom"/>
</dbReference>
<dbReference type="Pfam" id="PF13921">
    <property type="entry name" value="Myb_DNA-bind_6"/>
    <property type="match status" value="1"/>
</dbReference>
<proteinExistence type="inferred from homology"/>
<dbReference type="SUPFAM" id="SSF46689">
    <property type="entry name" value="Homeodomain-like"/>
    <property type="match status" value="2"/>
</dbReference>
<keyword evidence="4" id="KW-0539">Nucleus</keyword>
<organism evidence="8 9">
    <name type="scientific">Carnegiea gigantea</name>
    <dbReference type="NCBI Taxonomy" id="171969"/>
    <lineage>
        <taxon>Eukaryota</taxon>
        <taxon>Viridiplantae</taxon>
        <taxon>Streptophyta</taxon>
        <taxon>Embryophyta</taxon>
        <taxon>Tracheophyta</taxon>
        <taxon>Spermatophyta</taxon>
        <taxon>Magnoliopsida</taxon>
        <taxon>eudicotyledons</taxon>
        <taxon>Gunneridae</taxon>
        <taxon>Pentapetalae</taxon>
        <taxon>Caryophyllales</taxon>
        <taxon>Cactineae</taxon>
        <taxon>Cactaceae</taxon>
        <taxon>Cactoideae</taxon>
        <taxon>Echinocereeae</taxon>
        <taxon>Carnegiea</taxon>
    </lineage>
</organism>
<evidence type="ECO:0000256" key="3">
    <source>
        <dbReference type="ARBA" id="ARBA00022679"/>
    </source>
</evidence>
<dbReference type="Proteomes" id="UP001153076">
    <property type="component" value="Unassembled WGS sequence"/>
</dbReference>
<feature type="compositionally biased region" description="Basic and acidic residues" evidence="5">
    <location>
        <begin position="70"/>
        <end position="94"/>
    </location>
</feature>
<dbReference type="SMART" id="SM00717">
    <property type="entry name" value="SANT"/>
    <property type="match status" value="4"/>
</dbReference>
<dbReference type="FunFam" id="3.40.50.2000:FF:000047">
    <property type="entry name" value="Glycosyltransferase"/>
    <property type="match status" value="1"/>
</dbReference>
<feature type="compositionally biased region" description="Polar residues" evidence="5">
    <location>
        <begin position="239"/>
        <end position="248"/>
    </location>
</feature>
<sequence length="1110" mass="125882">MGAVKDKHVWCYLKNKSKKRKKRGPNALGEHGNVQSSTEGQKKKKEKNLGNMNASEVVADVDSNSGACDGSKKENKDIIKNSLNKKNEANNSEKVKKKKKNKVGGERGASQAEVASDKIEPMEDSKGKKMKKKTRNSGADYVKDGYLHCVDLRSISSGECSGITGHKRKKKSLSSTTGDTIFGVPDTNKEKFVDCGGFVENQIGGRITQKINSVKDKKREKKKKDGLGAGSLDEEHVNDTNLLSARNGESSRDRGSKRRKGNFMGSHIQGDVDAIALKTNKRNNPVEPSERCTPSKKLKVRFSDRVEFLSLADNSKGTEKLKDHSKGEKKVGLRRCKRVSKEEDLTVSNPVVDHEENNPTQKGDDGLMRGRRFSKEEDEIIKRSVLNYIEKHQLGEKGLEMVLKCGYYPEVRDCWREIGEALPSRPHMSVYRRAHVLFERSESRSWTPEEIELVKNFHKKYGPDWKTLAEELGKHRVHVKDTWRRIRYPNIKKGSWSQDEYQALFDLVNMDLRMKAFEEKKSKHGMLRDNISWEAVSKQLSTRSNALCCQKWYDQLTSPMVAEGKWADTDDYLLIIALDELDAACQEDVNWDNLLEHRSGDVCRKRWNQMLRNIGDHGTKSFAEQVEILSKSQLHVAFFPLMAPGHTIPMIDMVCLFAARHVKTTIITTPLNAPNFAKSLNGTDATLEIFTFPSNEVGLPQGIENLEDCSSPEMAMNFMRGTQLLRGPLEEFLEKTRPDGLIADPFFPFASESAARFGVTMLVFHATSFFALCANVILFEHKPFMSVSSDDDYFVIPNLPHLIRFTRLQIPPEMRENNESDFLRIVEAGFLSLHRSYGTIVNSFYELETEYADYYRKVLGRRAWHIGPLSLCNKDLEGKSQRGNKASINGHECLKWLDSKEPNSVIYVCFGSLTRFSSSQLREIAMAFEASGQQFIWVVKKPMNEEEDKGNEPWLPEGFEKRTRDQGLIIRGWAPQVLILEHEAIGGFVTHCGWNSTLEGITAGVPMVTWPVFAEQFFNEKLVIEILKVGIPIGIKEWSMQVVESNIIKQEQIEAAFRQLMVDEEALEMRSRAKELKEMAWKAMEEGGSSHSDLSALLQDLSSYSHNHRS</sequence>
<comment type="subcellular location">
    <subcellularLocation>
        <location evidence="1">Nucleus</location>
    </subcellularLocation>
</comment>
<feature type="region of interest" description="Disordered" evidence="5">
    <location>
        <begin position="210"/>
        <end position="271"/>
    </location>
</feature>
<keyword evidence="3" id="KW-0808">Transferase</keyword>
<comment type="similarity">
    <text evidence="2">Belongs to the UDP-glycosyltransferase family.</text>
</comment>
<dbReference type="PANTHER" id="PTHR47430:SF4">
    <property type="entry name" value="GB|AAC33480.1"/>
    <property type="match status" value="1"/>
</dbReference>
<evidence type="ECO:0000256" key="4">
    <source>
        <dbReference type="ARBA" id="ARBA00023242"/>
    </source>
</evidence>
<dbReference type="Pfam" id="PF00201">
    <property type="entry name" value="UDPGT"/>
    <property type="match status" value="1"/>
</dbReference>
<dbReference type="CDD" id="cd00167">
    <property type="entry name" value="SANT"/>
    <property type="match status" value="1"/>
</dbReference>
<dbReference type="EMBL" id="JAKOGI010000182">
    <property type="protein sequence ID" value="KAJ8440939.1"/>
    <property type="molecule type" value="Genomic_DNA"/>
</dbReference>
<dbReference type="InterPro" id="IPR009057">
    <property type="entry name" value="Homeodomain-like_sf"/>
</dbReference>